<evidence type="ECO:0000313" key="4">
    <source>
        <dbReference type="Proteomes" id="UP000006048"/>
    </source>
</evidence>
<keyword evidence="2" id="KW-1133">Transmembrane helix</keyword>
<reference evidence="3 4" key="1">
    <citation type="submission" date="2012-06" db="EMBL/GenBank/DDBJ databases">
        <title>The complete chromosome of genome of Turneriella parva DSM 21527.</title>
        <authorList>
            <consortium name="US DOE Joint Genome Institute (JGI-PGF)"/>
            <person name="Lucas S."/>
            <person name="Han J."/>
            <person name="Lapidus A."/>
            <person name="Bruce D."/>
            <person name="Goodwin L."/>
            <person name="Pitluck S."/>
            <person name="Peters L."/>
            <person name="Kyrpides N."/>
            <person name="Mavromatis K."/>
            <person name="Ivanova N."/>
            <person name="Mikhailova N."/>
            <person name="Chertkov O."/>
            <person name="Detter J.C."/>
            <person name="Tapia R."/>
            <person name="Han C."/>
            <person name="Land M."/>
            <person name="Hauser L."/>
            <person name="Markowitz V."/>
            <person name="Cheng J.-F."/>
            <person name="Hugenholtz P."/>
            <person name="Woyke T."/>
            <person name="Wu D."/>
            <person name="Gronow S."/>
            <person name="Wellnitz S."/>
            <person name="Brambilla E."/>
            <person name="Klenk H.-P."/>
            <person name="Eisen J.A."/>
        </authorList>
    </citation>
    <scope>NUCLEOTIDE SEQUENCE [LARGE SCALE GENOMIC DNA]</scope>
    <source>
        <strain evidence="4">ATCC BAA-1111 / DSM 21527 / NCTC 11395 / H</strain>
    </source>
</reference>
<gene>
    <name evidence="3" type="ordered locus">Turpa_2011</name>
</gene>
<evidence type="ECO:0000313" key="3">
    <source>
        <dbReference type="EMBL" id="AFM12657.1"/>
    </source>
</evidence>
<organism evidence="3 4">
    <name type="scientific">Turneriella parva (strain ATCC BAA-1111 / DSM 21527 / NCTC 11395 / H)</name>
    <name type="common">Leptospira parva</name>
    <dbReference type="NCBI Taxonomy" id="869212"/>
    <lineage>
        <taxon>Bacteria</taxon>
        <taxon>Pseudomonadati</taxon>
        <taxon>Spirochaetota</taxon>
        <taxon>Spirochaetia</taxon>
        <taxon>Leptospirales</taxon>
        <taxon>Leptospiraceae</taxon>
        <taxon>Turneriella</taxon>
    </lineage>
</organism>
<keyword evidence="2" id="KW-0472">Membrane</keyword>
<evidence type="ECO:0000256" key="2">
    <source>
        <dbReference type="SAM" id="Phobius"/>
    </source>
</evidence>
<name>I4B5V0_TURPD</name>
<dbReference type="Proteomes" id="UP000006048">
    <property type="component" value="Chromosome"/>
</dbReference>
<keyword evidence="4" id="KW-1185">Reference proteome</keyword>
<dbReference type="KEGG" id="tpx:Turpa_2011"/>
<dbReference type="EMBL" id="CP002959">
    <property type="protein sequence ID" value="AFM12657.1"/>
    <property type="molecule type" value="Genomic_DNA"/>
</dbReference>
<keyword evidence="2" id="KW-0812">Transmembrane</keyword>
<evidence type="ECO:0000256" key="1">
    <source>
        <dbReference type="SAM" id="Coils"/>
    </source>
</evidence>
<feature type="coiled-coil region" evidence="1">
    <location>
        <begin position="173"/>
        <end position="210"/>
    </location>
</feature>
<dbReference type="HOGENOM" id="CLU_1049470_0_0_12"/>
<accession>I4B5V0</accession>
<sequence length="265" mass="29800">MMYIWHAFKHKYNLLFLGAGLIAGLFFSWSLPLFYPVLFAAETVILIGAATNKRFQRAVGALEGREAEKDEIRRLRNAIYGSSSALKSKMSPAEELIRQIKQNTRQNSKASVQSGEAMLTGLDELESNFIHLLNGYCRLDDMQKVAGSGHEAELAKLKGDLAALAPDAPAETKDALQRRIELVEKRAAMVKEAEANKKKFLAQIEMVEETLRYLRDQSVQVFEPEVISKQVTAVSEKMQTTRETMLEIEKMSAGADFTLQQTRIR</sequence>
<protein>
    <submittedName>
        <fullName evidence="3">Uncharacterized protein</fullName>
    </submittedName>
</protein>
<keyword evidence="1" id="KW-0175">Coiled coil</keyword>
<dbReference type="AlphaFoldDB" id="I4B5V0"/>
<dbReference type="STRING" id="869212.Turpa_2011"/>
<dbReference type="OrthoDB" id="5380440at2"/>
<proteinExistence type="predicted"/>
<dbReference type="RefSeq" id="WP_014803164.1">
    <property type="nucleotide sequence ID" value="NC_018020.1"/>
</dbReference>
<feature type="transmembrane region" description="Helical" evidence="2">
    <location>
        <begin position="12"/>
        <end position="29"/>
    </location>
</feature>